<organism evidence="1 2">
    <name type="scientific">Solanum verrucosum</name>
    <dbReference type="NCBI Taxonomy" id="315347"/>
    <lineage>
        <taxon>Eukaryota</taxon>
        <taxon>Viridiplantae</taxon>
        <taxon>Streptophyta</taxon>
        <taxon>Embryophyta</taxon>
        <taxon>Tracheophyta</taxon>
        <taxon>Spermatophyta</taxon>
        <taxon>Magnoliopsida</taxon>
        <taxon>eudicotyledons</taxon>
        <taxon>Gunneridae</taxon>
        <taxon>Pentapetalae</taxon>
        <taxon>asterids</taxon>
        <taxon>lamiids</taxon>
        <taxon>Solanales</taxon>
        <taxon>Solanaceae</taxon>
        <taxon>Solanoideae</taxon>
        <taxon>Solaneae</taxon>
        <taxon>Solanum</taxon>
    </lineage>
</organism>
<evidence type="ECO:0000313" key="1">
    <source>
        <dbReference type="EMBL" id="WMV33104.1"/>
    </source>
</evidence>
<keyword evidence="2" id="KW-1185">Reference proteome</keyword>
<name>A0AAF0QZ14_SOLVR</name>
<proteinExistence type="predicted"/>
<evidence type="ECO:0000313" key="2">
    <source>
        <dbReference type="Proteomes" id="UP001234989"/>
    </source>
</evidence>
<dbReference type="AlphaFoldDB" id="A0AAF0QZ14"/>
<sequence length="84" mass="9345">MLVISGSRRQEKDLQWGDSFKAVAKLRKIASTRLLGIYFILQRGGDTLILGVVDFVDLACATITLTALQGDFFLNDNNQLSNLR</sequence>
<reference evidence="1" key="1">
    <citation type="submission" date="2023-08" db="EMBL/GenBank/DDBJ databases">
        <title>A de novo genome assembly of Solanum verrucosum Schlechtendal, a Mexican diploid species geographically isolated from the other diploid A-genome species in potato relatives.</title>
        <authorList>
            <person name="Hosaka K."/>
        </authorList>
    </citation>
    <scope>NUCLEOTIDE SEQUENCE</scope>
    <source>
        <tissue evidence="1">Young leaves</tissue>
    </source>
</reference>
<dbReference type="EMBL" id="CP133617">
    <property type="protein sequence ID" value="WMV33104.1"/>
    <property type="molecule type" value="Genomic_DNA"/>
</dbReference>
<dbReference type="Proteomes" id="UP001234989">
    <property type="component" value="Chromosome 6"/>
</dbReference>
<gene>
    <name evidence="1" type="ORF">MTR67_026489</name>
</gene>
<accession>A0AAF0QZ14</accession>
<protein>
    <submittedName>
        <fullName evidence="1">Uncharacterized protein</fullName>
    </submittedName>
</protein>